<dbReference type="Pfam" id="PF04361">
    <property type="entry name" value="DUF494"/>
    <property type="match status" value="1"/>
</dbReference>
<protein>
    <recommendedName>
        <fullName evidence="1">Protein Smg homolog</fullName>
    </recommendedName>
</protein>
<name>A0A540VTI5_9GAMM</name>
<comment type="caution">
    <text evidence="2">The sequence shown here is derived from an EMBL/GenBank/DDBJ whole genome shotgun (WGS) entry which is preliminary data.</text>
</comment>
<evidence type="ECO:0000313" key="3">
    <source>
        <dbReference type="Proteomes" id="UP000315400"/>
    </source>
</evidence>
<dbReference type="InterPro" id="IPR007456">
    <property type="entry name" value="Smg"/>
</dbReference>
<organism evidence="2 3">
    <name type="scientific">Spiribacter salinus</name>
    <dbReference type="NCBI Taxonomy" id="1335746"/>
    <lineage>
        <taxon>Bacteria</taxon>
        <taxon>Pseudomonadati</taxon>
        <taxon>Pseudomonadota</taxon>
        <taxon>Gammaproteobacteria</taxon>
        <taxon>Chromatiales</taxon>
        <taxon>Ectothiorhodospiraceae</taxon>
        <taxon>Spiribacter</taxon>
    </lineage>
</organism>
<dbReference type="AlphaFoldDB" id="A0A540VTI5"/>
<gene>
    <name evidence="1" type="primary">smg</name>
    <name evidence="2" type="ORF">FKY71_05235</name>
</gene>
<dbReference type="PANTHER" id="PTHR38692:SF1">
    <property type="entry name" value="PROTEIN SMG"/>
    <property type="match status" value="1"/>
</dbReference>
<evidence type="ECO:0000313" key="2">
    <source>
        <dbReference type="EMBL" id="TQF00066.1"/>
    </source>
</evidence>
<sequence length="157" mass="18003">MKENVFDILMYLFEHYFQDTVDIDPDRGQIEADLLEAGFTRTEIQKALTWIDELAQSRELPAGSDHPTAMRIFTPAEAARLDTDCRGFLLFLEQGGILTPTNREVVIDRLMALDDGDIDLEVLKWVVLMVLFSRPGQEEACAWMENLLFDSPQRLTH</sequence>
<evidence type="ECO:0000256" key="1">
    <source>
        <dbReference type="HAMAP-Rule" id="MF_00598"/>
    </source>
</evidence>
<accession>A0A540VTI5</accession>
<dbReference type="RefSeq" id="WP_016352461.1">
    <property type="nucleotide sequence ID" value="NZ_MBFX01000003.1"/>
</dbReference>
<reference evidence="2 3" key="1">
    <citation type="submission" date="2019-06" db="EMBL/GenBank/DDBJ databases">
        <title>Metagenome assembled Genome of Spiribacter salinus SL48-SHIP from the microbial mat of Salt Lake 48 (Novosibirsk region, Russia).</title>
        <authorList>
            <person name="Shipova A."/>
            <person name="Rozanov A.S."/>
            <person name="Bryanskaya A.V."/>
            <person name="Peltek S.E."/>
        </authorList>
    </citation>
    <scope>NUCLEOTIDE SEQUENCE [LARGE SCALE GENOMIC DNA]</scope>
    <source>
        <strain evidence="2">SL48-SHIP-2</strain>
    </source>
</reference>
<comment type="similarity">
    <text evidence="1">Belongs to the Smg family.</text>
</comment>
<dbReference type="HAMAP" id="MF_00598">
    <property type="entry name" value="Smg"/>
    <property type="match status" value="1"/>
</dbReference>
<dbReference type="Proteomes" id="UP000315400">
    <property type="component" value="Unassembled WGS sequence"/>
</dbReference>
<dbReference type="PANTHER" id="PTHR38692">
    <property type="entry name" value="PROTEIN SMG"/>
    <property type="match status" value="1"/>
</dbReference>
<dbReference type="STRING" id="1260251.SPISAL_00265"/>
<proteinExistence type="inferred from homology"/>
<dbReference type="EMBL" id="VIFK01000025">
    <property type="protein sequence ID" value="TQF00066.1"/>
    <property type="molecule type" value="Genomic_DNA"/>
</dbReference>